<dbReference type="SUPFAM" id="SSF53850">
    <property type="entry name" value="Periplasmic binding protein-like II"/>
    <property type="match status" value="1"/>
</dbReference>
<dbReference type="CDD" id="cd01004">
    <property type="entry name" value="PBP2_MidA_like"/>
    <property type="match status" value="1"/>
</dbReference>
<keyword evidence="1" id="KW-0732">Signal</keyword>
<dbReference type="PANTHER" id="PTHR35936:SF17">
    <property type="entry name" value="ARGININE-BINDING EXTRACELLULAR PROTEIN ARTP"/>
    <property type="match status" value="1"/>
</dbReference>
<reference evidence="3 4" key="1">
    <citation type="submission" date="2011-06" db="EMBL/GenBank/DDBJ databases">
        <authorList>
            <person name="Muzny D."/>
            <person name="Qin X."/>
            <person name="Deng J."/>
            <person name="Jiang H."/>
            <person name="Liu Y."/>
            <person name="Qu J."/>
            <person name="Song X.-Z."/>
            <person name="Zhang L."/>
            <person name="Thornton R."/>
            <person name="Coyle M."/>
            <person name="Francisco L."/>
            <person name="Jackson L."/>
            <person name="Javaid M."/>
            <person name="Korchina V."/>
            <person name="Kovar C."/>
            <person name="Mata R."/>
            <person name="Mathew T."/>
            <person name="Ngo R."/>
            <person name="Nguyen L."/>
            <person name="Nguyen N."/>
            <person name="Okwuonu G."/>
            <person name="Ongeri F."/>
            <person name="Pham C."/>
            <person name="Simmons D."/>
            <person name="Wilczek-Boney K."/>
            <person name="Hale W."/>
            <person name="Jakkamsetti A."/>
            <person name="Pham P."/>
            <person name="Ruth R."/>
            <person name="San Lucas F."/>
            <person name="Warren J."/>
            <person name="Zhang J."/>
            <person name="Zhao Z."/>
            <person name="Zhou C."/>
            <person name="Zhu D."/>
            <person name="Lee S."/>
            <person name="Bess C."/>
            <person name="Blankenburg K."/>
            <person name="Forbes L."/>
            <person name="Fu Q."/>
            <person name="Gubbala S."/>
            <person name="Hirani K."/>
            <person name="Jayaseelan J.C."/>
            <person name="Lara F."/>
            <person name="Munidasa M."/>
            <person name="Palculict T."/>
            <person name="Patil S."/>
            <person name="Pu L.-L."/>
            <person name="Saada N."/>
            <person name="Tang L."/>
            <person name="Weissenberger G."/>
            <person name="Zhu Y."/>
            <person name="Hemphill L."/>
            <person name="Shang Y."/>
            <person name="Youmans B."/>
            <person name="Ayvaz T."/>
            <person name="Ross M."/>
            <person name="Santibanez J."/>
            <person name="Aqrawi P."/>
            <person name="Gross S."/>
            <person name="Joshi V."/>
            <person name="Fowler G."/>
            <person name="Nazareth L."/>
            <person name="Reid J."/>
            <person name="Worley K."/>
            <person name="Petrosino J."/>
            <person name="Highlander S."/>
            <person name="Gibbs R."/>
        </authorList>
    </citation>
    <scope>NUCLEOTIDE SEQUENCE [LARGE SCALE GENOMIC DNA]</scope>
    <source>
        <strain evidence="3 4">ATCC 25577</strain>
    </source>
</reference>
<dbReference type="EMBL" id="AGBA01000015">
    <property type="protein sequence ID" value="EGY77342.1"/>
    <property type="molecule type" value="Genomic_DNA"/>
</dbReference>
<evidence type="ECO:0000313" key="3">
    <source>
        <dbReference type="EMBL" id="EGY77342.1"/>
    </source>
</evidence>
<dbReference type="AlphaFoldDB" id="G4CYU4"/>
<dbReference type="SMART" id="SM00062">
    <property type="entry name" value="PBPb"/>
    <property type="match status" value="1"/>
</dbReference>
<dbReference type="InterPro" id="IPR001638">
    <property type="entry name" value="Solute-binding_3/MltF_N"/>
</dbReference>
<evidence type="ECO:0000259" key="2">
    <source>
        <dbReference type="SMART" id="SM00062"/>
    </source>
</evidence>
<dbReference type="PATRIC" id="fig|997355.3.peg.2271"/>
<feature type="domain" description="Solute-binding protein family 3/N-terminal" evidence="2">
    <location>
        <begin position="86"/>
        <end position="312"/>
    </location>
</feature>
<proteinExistence type="predicted"/>
<protein>
    <submittedName>
        <fullName evidence="3">Amino acid ABC superfamily ATP binding cassette transporter, solute binding protein</fullName>
    </submittedName>
</protein>
<dbReference type="PANTHER" id="PTHR35936">
    <property type="entry name" value="MEMBRANE-BOUND LYTIC MUREIN TRANSGLYCOSYLASE F"/>
    <property type="match status" value="1"/>
</dbReference>
<name>G4CYU4_9ACTN</name>
<gene>
    <name evidence="3" type="ORF">HMPREF9153_2295</name>
</gene>
<dbReference type="Gene3D" id="3.40.190.10">
    <property type="entry name" value="Periplasmic binding protein-like II"/>
    <property type="match status" value="2"/>
</dbReference>
<evidence type="ECO:0000256" key="1">
    <source>
        <dbReference type="ARBA" id="ARBA00022729"/>
    </source>
</evidence>
<organism evidence="3 4">
    <name type="scientific">Cutibacterium avidum ATCC 25577</name>
    <dbReference type="NCBI Taxonomy" id="997355"/>
    <lineage>
        <taxon>Bacteria</taxon>
        <taxon>Bacillati</taxon>
        <taxon>Actinomycetota</taxon>
        <taxon>Actinomycetes</taxon>
        <taxon>Propionibacteriales</taxon>
        <taxon>Propionibacteriaceae</taxon>
        <taxon>Cutibacterium</taxon>
    </lineage>
</organism>
<dbReference type="Proteomes" id="UP000005332">
    <property type="component" value="Unassembled WGS sequence"/>
</dbReference>
<accession>G4CYU4</accession>
<comment type="caution">
    <text evidence="3">The sequence shown here is derived from an EMBL/GenBank/DDBJ whole genome shotgun (WGS) entry which is preliminary data.</text>
</comment>
<dbReference type="HOGENOM" id="CLU_019602_18_1_11"/>
<dbReference type="Pfam" id="PF00497">
    <property type="entry name" value="SBP_bac_3"/>
    <property type="match status" value="1"/>
</dbReference>
<evidence type="ECO:0000313" key="4">
    <source>
        <dbReference type="Proteomes" id="UP000005332"/>
    </source>
</evidence>
<keyword evidence="4" id="KW-1185">Reference proteome</keyword>
<sequence length="324" mass="33484">MYLAVSPGAAAAKERYMKTLRHAAGATLAVVAFAVSGCTHASEESATPTAEASKAGTPSNAQIIDSIKTDPTIAAMVPDDIKKSGTLRNGAAANYAPAEFIDTDGSKVVGYDIDYITAVGKLMGLKVTTANAAFPSLIPAIGSKYDVSVSSFTITAERQKQVTMTSYFKAGFSMAVPKGNPKKISPDDLCGHSVAVQTGTAQETAAQQKSKACTKAGKKPIDLLSYASQSDATTNVAGGKADVLYADSVITGYAIKQTSKLEALGNITDASMFGVVTAKNDGGLSKAIQAATQKLMDDGTMKKLLTSWGTEDGLIETSKVNPES</sequence>